<sequence>MVVPQDEVSCSRKSCFVRCCSHHTLETWLHHMPHESISIKHHLLGHIASKEIFCSVKCIDAIYIWSHKYLSSDGTIQPTLLWCCRLLYFCCVP</sequence>
<reference evidence="1" key="2">
    <citation type="journal article" date="2015" name="Data Brief">
        <title>Shoot transcriptome of the giant reed, Arundo donax.</title>
        <authorList>
            <person name="Barrero R.A."/>
            <person name="Guerrero F.D."/>
            <person name="Moolhuijzen P."/>
            <person name="Goolsby J.A."/>
            <person name="Tidwell J."/>
            <person name="Bellgard S.E."/>
            <person name="Bellgard M.I."/>
        </authorList>
    </citation>
    <scope>NUCLEOTIDE SEQUENCE</scope>
    <source>
        <tissue evidence="1">Shoot tissue taken approximately 20 cm above the soil surface</tissue>
    </source>
</reference>
<organism evidence="1">
    <name type="scientific">Arundo donax</name>
    <name type="common">Giant reed</name>
    <name type="synonym">Donax arundinaceus</name>
    <dbReference type="NCBI Taxonomy" id="35708"/>
    <lineage>
        <taxon>Eukaryota</taxon>
        <taxon>Viridiplantae</taxon>
        <taxon>Streptophyta</taxon>
        <taxon>Embryophyta</taxon>
        <taxon>Tracheophyta</taxon>
        <taxon>Spermatophyta</taxon>
        <taxon>Magnoliopsida</taxon>
        <taxon>Liliopsida</taxon>
        <taxon>Poales</taxon>
        <taxon>Poaceae</taxon>
        <taxon>PACMAD clade</taxon>
        <taxon>Arundinoideae</taxon>
        <taxon>Arundineae</taxon>
        <taxon>Arundo</taxon>
    </lineage>
</organism>
<accession>A0A0A9AHE3</accession>
<name>A0A0A9AHE3_ARUDO</name>
<evidence type="ECO:0000313" key="1">
    <source>
        <dbReference type="EMBL" id="JAD48380.1"/>
    </source>
</evidence>
<protein>
    <submittedName>
        <fullName evidence="1">Uncharacterized protein</fullName>
    </submittedName>
</protein>
<proteinExistence type="predicted"/>
<dbReference type="EMBL" id="GBRH01249515">
    <property type="protein sequence ID" value="JAD48380.1"/>
    <property type="molecule type" value="Transcribed_RNA"/>
</dbReference>
<dbReference type="AlphaFoldDB" id="A0A0A9AHE3"/>
<reference evidence="1" key="1">
    <citation type="submission" date="2014-09" db="EMBL/GenBank/DDBJ databases">
        <authorList>
            <person name="Magalhaes I.L.F."/>
            <person name="Oliveira U."/>
            <person name="Santos F.R."/>
            <person name="Vidigal T.H.D.A."/>
            <person name="Brescovit A.D."/>
            <person name="Santos A.J."/>
        </authorList>
    </citation>
    <scope>NUCLEOTIDE SEQUENCE</scope>
    <source>
        <tissue evidence="1">Shoot tissue taken approximately 20 cm above the soil surface</tissue>
    </source>
</reference>